<keyword evidence="3" id="KW-1185">Reference proteome</keyword>
<proteinExistence type="predicted"/>
<evidence type="ECO:0000313" key="3">
    <source>
        <dbReference type="Proteomes" id="UP000509367"/>
    </source>
</evidence>
<reference evidence="2 3" key="1">
    <citation type="submission" date="2020-06" db="EMBL/GenBank/DDBJ databases">
        <title>Oricola thermophila sp. nov. isolated from a tidal sediments.</title>
        <authorList>
            <person name="Kwon K.K."/>
            <person name="Yang S.-H."/>
            <person name="Park M.-J."/>
        </authorList>
    </citation>
    <scope>NUCLEOTIDE SEQUENCE [LARGE SCALE GENOMIC DNA]</scope>
    <source>
        <strain evidence="2 3">MEBiC13590</strain>
    </source>
</reference>
<dbReference type="KEGG" id="orm:HTY61_01235"/>
<sequence length="61" mass="6628">MAEKSRDDDRRKRLAKQLRANLARRKAQARARRAGDADARPEGLPAADKASNSPNKDGGGD</sequence>
<feature type="region of interest" description="Disordered" evidence="1">
    <location>
        <begin position="19"/>
        <end position="61"/>
    </location>
</feature>
<evidence type="ECO:0008006" key="4">
    <source>
        <dbReference type="Google" id="ProtNLM"/>
    </source>
</evidence>
<feature type="compositionally biased region" description="Basic residues" evidence="1">
    <location>
        <begin position="19"/>
        <end position="32"/>
    </location>
</feature>
<protein>
    <recommendedName>
        <fullName evidence="4">DUF4169 family protein</fullName>
    </recommendedName>
</protein>
<dbReference type="AlphaFoldDB" id="A0A6N1VCB5"/>
<dbReference type="Proteomes" id="UP000509367">
    <property type="component" value="Chromosome"/>
</dbReference>
<name>A0A6N1VCB5_9HYPH</name>
<organism evidence="2 3">
    <name type="scientific">Oricola thermophila</name>
    <dbReference type="NCBI Taxonomy" id="2742145"/>
    <lineage>
        <taxon>Bacteria</taxon>
        <taxon>Pseudomonadati</taxon>
        <taxon>Pseudomonadota</taxon>
        <taxon>Alphaproteobacteria</taxon>
        <taxon>Hyphomicrobiales</taxon>
        <taxon>Ahrensiaceae</taxon>
        <taxon>Oricola</taxon>
    </lineage>
</organism>
<dbReference type="RefSeq" id="WP_175275081.1">
    <property type="nucleotide sequence ID" value="NZ_CP054836.1"/>
</dbReference>
<gene>
    <name evidence="2" type="ORF">HTY61_01235</name>
</gene>
<evidence type="ECO:0000256" key="1">
    <source>
        <dbReference type="SAM" id="MobiDB-lite"/>
    </source>
</evidence>
<accession>A0A6N1VCB5</accession>
<dbReference type="EMBL" id="CP054836">
    <property type="protein sequence ID" value="QKV17185.1"/>
    <property type="molecule type" value="Genomic_DNA"/>
</dbReference>
<evidence type="ECO:0000313" key="2">
    <source>
        <dbReference type="EMBL" id="QKV17185.1"/>
    </source>
</evidence>